<dbReference type="PROSITE" id="PS50943">
    <property type="entry name" value="HTH_CROC1"/>
    <property type="match status" value="1"/>
</dbReference>
<protein>
    <submittedName>
        <fullName evidence="4">DNA-binding transcriptional regulator, XRE-family HTH domain</fullName>
    </submittedName>
</protein>
<reference evidence="4 5" key="1">
    <citation type="submission" date="2016-11" db="EMBL/GenBank/DDBJ databases">
        <authorList>
            <person name="Jaros S."/>
            <person name="Januszkiewicz K."/>
            <person name="Wedrychowicz H."/>
        </authorList>
    </citation>
    <scope>NUCLEOTIDE SEQUENCE [LARGE SCALE GENOMIC DNA]</scope>
    <source>
        <strain evidence="4 5">DSM 15929</strain>
    </source>
</reference>
<accession>A0A1M7AWC4</accession>
<dbReference type="PANTHER" id="PTHR46558">
    <property type="entry name" value="TRACRIPTIONAL REGULATORY PROTEIN-RELATED-RELATED"/>
    <property type="match status" value="1"/>
</dbReference>
<proteinExistence type="predicted"/>
<dbReference type="Pfam" id="PF01381">
    <property type="entry name" value="HTH_3"/>
    <property type="match status" value="1"/>
</dbReference>
<dbReference type="CDD" id="cd00093">
    <property type="entry name" value="HTH_XRE"/>
    <property type="match status" value="1"/>
</dbReference>
<feature type="domain" description="HTH cro/C1-type" evidence="3">
    <location>
        <begin position="7"/>
        <end position="61"/>
    </location>
</feature>
<gene>
    <name evidence="4" type="ORF">SAMN02745136_04961</name>
</gene>
<dbReference type="STRING" id="1121322.SAMN02745136_04961"/>
<dbReference type="GO" id="GO:0003677">
    <property type="term" value="F:DNA binding"/>
    <property type="evidence" value="ECO:0007669"/>
    <property type="project" value="UniProtKB-KW"/>
</dbReference>
<name>A0A1M7AWC4_9FIRM</name>
<dbReference type="SMART" id="SM00530">
    <property type="entry name" value="HTH_XRE"/>
    <property type="match status" value="1"/>
</dbReference>
<keyword evidence="5" id="KW-1185">Reference proteome</keyword>
<feature type="transmembrane region" description="Helical" evidence="2">
    <location>
        <begin position="85"/>
        <end position="104"/>
    </location>
</feature>
<dbReference type="InterPro" id="IPR001387">
    <property type="entry name" value="Cro/C1-type_HTH"/>
</dbReference>
<dbReference type="Proteomes" id="UP000184386">
    <property type="component" value="Unassembled WGS sequence"/>
</dbReference>
<keyword evidence="2" id="KW-1133">Transmembrane helix</keyword>
<dbReference type="OrthoDB" id="9801008at2"/>
<dbReference type="Gene3D" id="1.10.260.40">
    <property type="entry name" value="lambda repressor-like DNA-binding domains"/>
    <property type="match status" value="1"/>
</dbReference>
<dbReference type="RefSeq" id="WP_073279878.1">
    <property type="nucleotide sequence ID" value="NZ_FRAC01000034.1"/>
</dbReference>
<dbReference type="AlphaFoldDB" id="A0A1M7AWC4"/>
<organism evidence="4 5">
    <name type="scientific">Anaerocolumna jejuensis DSM 15929</name>
    <dbReference type="NCBI Taxonomy" id="1121322"/>
    <lineage>
        <taxon>Bacteria</taxon>
        <taxon>Bacillati</taxon>
        <taxon>Bacillota</taxon>
        <taxon>Clostridia</taxon>
        <taxon>Lachnospirales</taxon>
        <taxon>Lachnospiraceae</taxon>
        <taxon>Anaerocolumna</taxon>
    </lineage>
</organism>
<feature type="transmembrane region" description="Helical" evidence="2">
    <location>
        <begin position="181"/>
        <end position="198"/>
    </location>
</feature>
<dbReference type="EMBL" id="FRAC01000034">
    <property type="protein sequence ID" value="SHL47024.1"/>
    <property type="molecule type" value="Genomic_DNA"/>
</dbReference>
<dbReference type="PANTHER" id="PTHR46558:SF4">
    <property type="entry name" value="DNA-BIDING PHAGE PROTEIN"/>
    <property type="match status" value="1"/>
</dbReference>
<feature type="transmembrane region" description="Helical" evidence="2">
    <location>
        <begin position="155"/>
        <end position="175"/>
    </location>
</feature>
<evidence type="ECO:0000313" key="4">
    <source>
        <dbReference type="EMBL" id="SHL47024.1"/>
    </source>
</evidence>
<keyword evidence="2" id="KW-0472">Membrane</keyword>
<feature type="transmembrane region" description="Helical" evidence="2">
    <location>
        <begin position="124"/>
        <end position="143"/>
    </location>
</feature>
<sequence length="204" mass="23179">MEFNEKLQQLRKEKSMTQEQLAEELYVSRTAISKWESGKGYPNIDSLKSISKLFSISIDNLLSGEELISLAVDENRTNIKKSFSLIYGVLDLMALAFLFLPLFGQPDGDGIRVVNLFAFKDASSITRAIYFILPISMAILGIVELTIQYFSNEKWLNASKVISILLQAFTILVFINTRQPYATSLVFMFFMIKIVLLIKGNRIK</sequence>
<keyword evidence="1 4" id="KW-0238">DNA-binding</keyword>
<dbReference type="InterPro" id="IPR010982">
    <property type="entry name" value="Lambda_DNA-bd_dom_sf"/>
</dbReference>
<evidence type="ECO:0000256" key="1">
    <source>
        <dbReference type="ARBA" id="ARBA00023125"/>
    </source>
</evidence>
<evidence type="ECO:0000256" key="2">
    <source>
        <dbReference type="SAM" id="Phobius"/>
    </source>
</evidence>
<evidence type="ECO:0000313" key="5">
    <source>
        <dbReference type="Proteomes" id="UP000184386"/>
    </source>
</evidence>
<keyword evidence="2" id="KW-0812">Transmembrane</keyword>
<dbReference type="SUPFAM" id="SSF47413">
    <property type="entry name" value="lambda repressor-like DNA-binding domains"/>
    <property type="match status" value="1"/>
</dbReference>
<evidence type="ECO:0000259" key="3">
    <source>
        <dbReference type="PROSITE" id="PS50943"/>
    </source>
</evidence>